<dbReference type="Gene3D" id="1.10.3720.10">
    <property type="entry name" value="MetI-like"/>
    <property type="match status" value="1"/>
</dbReference>
<evidence type="ECO:0000256" key="2">
    <source>
        <dbReference type="ARBA" id="ARBA00022448"/>
    </source>
</evidence>
<evidence type="ECO:0000256" key="4">
    <source>
        <dbReference type="ARBA" id="ARBA00022692"/>
    </source>
</evidence>
<proteinExistence type="inferred from homology"/>
<dbReference type="Proteomes" id="UP000093391">
    <property type="component" value="Chromosome"/>
</dbReference>
<protein>
    <submittedName>
        <fullName evidence="9">Metal ABC transporter permease</fullName>
    </submittedName>
</protein>
<keyword evidence="6 7" id="KW-0472">Membrane</keyword>
<gene>
    <name evidence="9" type="ORF">BFG52_07150</name>
</gene>
<comment type="subcellular location">
    <subcellularLocation>
        <location evidence="1 7">Cell membrane</location>
        <topology evidence="1 7">Multi-pass membrane protein</topology>
    </subcellularLocation>
</comment>
<dbReference type="EMBL" id="CP016895">
    <property type="protein sequence ID" value="AOA58153.1"/>
    <property type="molecule type" value="Genomic_DNA"/>
</dbReference>
<dbReference type="PANTHER" id="PTHR30450">
    <property type="entry name" value="ABC TRANSPORTER PERMEASE"/>
    <property type="match status" value="1"/>
</dbReference>
<evidence type="ECO:0000256" key="5">
    <source>
        <dbReference type="ARBA" id="ARBA00022989"/>
    </source>
</evidence>
<evidence type="ECO:0000259" key="8">
    <source>
        <dbReference type="PROSITE" id="PS50928"/>
    </source>
</evidence>
<organism evidence="9 10">
    <name type="scientific">Acinetobacter larvae</name>
    <dbReference type="NCBI Taxonomy" id="1789224"/>
    <lineage>
        <taxon>Bacteria</taxon>
        <taxon>Pseudomonadati</taxon>
        <taxon>Pseudomonadota</taxon>
        <taxon>Gammaproteobacteria</taxon>
        <taxon>Moraxellales</taxon>
        <taxon>Moraxellaceae</taxon>
        <taxon>Acinetobacter</taxon>
    </lineage>
</organism>
<dbReference type="InterPro" id="IPR035906">
    <property type="entry name" value="MetI-like_sf"/>
</dbReference>
<dbReference type="PROSITE" id="PS50928">
    <property type="entry name" value="ABC_TM1"/>
    <property type="match status" value="1"/>
</dbReference>
<sequence length="223" mass="24456">MLELLSNINYLELWEATQATAQMLLWSLGFIVVLGLPLGILMYSFADSRIKKIPILYHLLSFLINIIRSIPFIILMILLMPLTEWLTGTTIDVAGVIPPITVAGIAFFARLTETALQEVDHGVIEAAQSMGVNYWQMVTGVLLPEARAPIIAAITITAIALVDYTAVSGVIGGGGLGDLAIRYGYQRYETEIMLVTVGLLILIVQLMQLIGHSAVLYFSKKYT</sequence>
<feature type="transmembrane region" description="Helical" evidence="7">
    <location>
        <begin position="192"/>
        <end position="218"/>
    </location>
</feature>
<evidence type="ECO:0000256" key="1">
    <source>
        <dbReference type="ARBA" id="ARBA00004651"/>
    </source>
</evidence>
<dbReference type="SUPFAM" id="SSF161098">
    <property type="entry name" value="MetI-like"/>
    <property type="match status" value="1"/>
</dbReference>
<dbReference type="InterPro" id="IPR051322">
    <property type="entry name" value="AA_ABC_Transporter_Permease"/>
</dbReference>
<keyword evidence="10" id="KW-1185">Reference proteome</keyword>
<dbReference type="KEGG" id="ala:BFG52_07150"/>
<feature type="transmembrane region" description="Helical" evidence="7">
    <location>
        <begin position="150"/>
        <end position="172"/>
    </location>
</feature>
<keyword evidence="3" id="KW-1003">Cell membrane</keyword>
<keyword evidence="2 7" id="KW-0813">Transport</keyword>
<feature type="transmembrane region" description="Helical" evidence="7">
    <location>
        <begin position="55"/>
        <end position="79"/>
    </location>
</feature>
<evidence type="ECO:0000313" key="9">
    <source>
        <dbReference type="EMBL" id="AOA58153.1"/>
    </source>
</evidence>
<evidence type="ECO:0000313" key="10">
    <source>
        <dbReference type="Proteomes" id="UP000093391"/>
    </source>
</evidence>
<dbReference type="CDD" id="cd06261">
    <property type="entry name" value="TM_PBP2"/>
    <property type="match status" value="1"/>
</dbReference>
<accession>A0A1B2LZF2</accession>
<dbReference type="AlphaFoldDB" id="A0A1B2LZF2"/>
<keyword evidence="4 7" id="KW-0812">Transmembrane</keyword>
<dbReference type="OrthoDB" id="9793490at2"/>
<dbReference type="PANTHER" id="PTHR30450:SF1">
    <property type="entry name" value="D-METHIONINE TRANSPORT SYSTEM PERMEASE PROTEIN METI-RELATED"/>
    <property type="match status" value="1"/>
</dbReference>
<comment type="similarity">
    <text evidence="7">Belongs to the binding-protein-dependent transport system permease family.</text>
</comment>
<evidence type="ECO:0000256" key="3">
    <source>
        <dbReference type="ARBA" id="ARBA00022475"/>
    </source>
</evidence>
<dbReference type="STRING" id="1789224.BFG52_07150"/>
<name>A0A1B2LZF2_9GAMM</name>
<dbReference type="Pfam" id="PF00528">
    <property type="entry name" value="BPD_transp_1"/>
    <property type="match status" value="1"/>
</dbReference>
<feature type="transmembrane region" description="Helical" evidence="7">
    <location>
        <begin position="23"/>
        <end position="43"/>
    </location>
</feature>
<dbReference type="GO" id="GO:0005886">
    <property type="term" value="C:plasma membrane"/>
    <property type="evidence" value="ECO:0007669"/>
    <property type="project" value="UniProtKB-SubCell"/>
</dbReference>
<reference evidence="9 10" key="1">
    <citation type="submission" date="2016-08" db="EMBL/GenBank/DDBJ databases">
        <authorList>
            <person name="Seilhamer J.J."/>
        </authorList>
    </citation>
    <scope>NUCLEOTIDE SEQUENCE [LARGE SCALE GENOMIC DNA]</scope>
    <source>
        <strain evidence="9 10">BRTC-1</strain>
    </source>
</reference>
<feature type="transmembrane region" description="Helical" evidence="7">
    <location>
        <begin position="85"/>
        <end position="109"/>
    </location>
</feature>
<evidence type="ECO:0000256" key="6">
    <source>
        <dbReference type="ARBA" id="ARBA00023136"/>
    </source>
</evidence>
<dbReference type="InterPro" id="IPR000515">
    <property type="entry name" value="MetI-like"/>
</dbReference>
<keyword evidence="5 7" id="KW-1133">Transmembrane helix</keyword>
<evidence type="ECO:0000256" key="7">
    <source>
        <dbReference type="RuleBase" id="RU363032"/>
    </source>
</evidence>
<feature type="domain" description="ABC transmembrane type-1" evidence="8">
    <location>
        <begin position="17"/>
        <end position="211"/>
    </location>
</feature>
<dbReference type="GO" id="GO:0048473">
    <property type="term" value="P:D-methionine transmembrane transport"/>
    <property type="evidence" value="ECO:0007669"/>
    <property type="project" value="TreeGrafter"/>
</dbReference>
<dbReference type="RefSeq" id="WP_067554040.1">
    <property type="nucleotide sequence ID" value="NZ_CP016895.1"/>
</dbReference>